<proteinExistence type="predicted"/>
<keyword evidence="1" id="KW-0732">Signal</keyword>
<dbReference type="InterPro" id="IPR007493">
    <property type="entry name" value="DUF538"/>
</dbReference>
<dbReference type="EMBL" id="VDCV01000005">
    <property type="protein sequence ID" value="KAB5556200.1"/>
    <property type="molecule type" value="Genomic_DNA"/>
</dbReference>
<comment type="caution">
    <text evidence="2">The sequence shown here is derived from an EMBL/GenBank/DDBJ whole genome shotgun (WGS) entry which is preliminary data.</text>
</comment>
<dbReference type="PANTHER" id="PTHR31676">
    <property type="entry name" value="T31J12.3 PROTEIN-RELATED"/>
    <property type="match status" value="1"/>
</dbReference>
<gene>
    <name evidence="2" type="ORF">DKX38_007109</name>
</gene>
<reference evidence="3" key="1">
    <citation type="journal article" date="2019" name="Gigascience">
        <title>De novo genome assembly of the endangered Acer yangbiense, a plant species with extremely small populations endemic to Yunnan Province, China.</title>
        <authorList>
            <person name="Yang J."/>
            <person name="Wariss H.M."/>
            <person name="Tao L."/>
            <person name="Zhang R."/>
            <person name="Yun Q."/>
            <person name="Hollingsworth P."/>
            <person name="Dao Z."/>
            <person name="Luo G."/>
            <person name="Guo H."/>
            <person name="Ma Y."/>
            <person name="Sun W."/>
        </authorList>
    </citation>
    <scope>NUCLEOTIDE SEQUENCE [LARGE SCALE GENOMIC DNA]</scope>
    <source>
        <strain evidence="3">cv. br00</strain>
    </source>
</reference>
<dbReference type="PANTHER" id="PTHR31676:SF76">
    <property type="entry name" value="OS05G0362300 PROTEIN"/>
    <property type="match status" value="1"/>
</dbReference>
<dbReference type="Gene3D" id="2.30.240.10">
    <property type="entry name" value="At5g01610-like"/>
    <property type="match status" value="1"/>
</dbReference>
<dbReference type="InterPro" id="IPR036758">
    <property type="entry name" value="At5g01610-like"/>
</dbReference>
<dbReference type="AlphaFoldDB" id="A0A5N5MM04"/>
<protein>
    <recommendedName>
        <fullName evidence="4">DUF642 domain-containing protein</fullName>
    </recommendedName>
</protein>
<evidence type="ECO:0008006" key="4">
    <source>
        <dbReference type="Google" id="ProtNLM"/>
    </source>
</evidence>
<keyword evidence="3" id="KW-1185">Reference proteome</keyword>
<evidence type="ECO:0000313" key="2">
    <source>
        <dbReference type="EMBL" id="KAB5556200.1"/>
    </source>
</evidence>
<sequence length="233" mass="25678">MALALLYTTLCLVLILSPSLLSSASQETNFLDQKPTAYEILGDYSLPKGLLPKGAVGYSLDTTTGRFSAFLNGSCSFSLEGSYQLRYKSSVNGYISKGKLSRLECVSVRVFFMWVDIIEVLRNGDDLEFSVGIAGAGFPIDNFEECPQCGCGLNCGGDKRKNVVTDEFFLTLENWGWQCAERETDCMVLLSKSIYSKQGSLTIKLNNPYCMLLDLIIHLCVAAPDCILLSEEF</sequence>
<dbReference type="Proteomes" id="UP000326939">
    <property type="component" value="Chromosome 5"/>
</dbReference>
<evidence type="ECO:0000256" key="1">
    <source>
        <dbReference type="SAM" id="SignalP"/>
    </source>
</evidence>
<evidence type="ECO:0000313" key="3">
    <source>
        <dbReference type="Proteomes" id="UP000326939"/>
    </source>
</evidence>
<feature type="chain" id="PRO_5024283771" description="DUF642 domain-containing protein" evidence="1">
    <location>
        <begin position="25"/>
        <end position="233"/>
    </location>
</feature>
<organism evidence="2 3">
    <name type="scientific">Salix brachista</name>
    <dbReference type="NCBI Taxonomy" id="2182728"/>
    <lineage>
        <taxon>Eukaryota</taxon>
        <taxon>Viridiplantae</taxon>
        <taxon>Streptophyta</taxon>
        <taxon>Embryophyta</taxon>
        <taxon>Tracheophyta</taxon>
        <taxon>Spermatophyta</taxon>
        <taxon>Magnoliopsida</taxon>
        <taxon>eudicotyledons</taxon>
        <taxon>Gunneridae</taxon>
        <taxon>Pentapetalae</taxon>
        <taxon>rosids</taxon>
        <taxon>fabids</taxon>
        <taxon>Malpighiales</taxon>
        <taxon>Salicaceae</taxon>
        <taxon>Saliceae</taxon>
        <taxon>Salix</taxon>
    </lineage>
</organism>
<feature type="signal peptide" evidence="1">
    <location>
        <begin position="1"/>
        <end position="24"/>
    </location>
</feature>
<dbReference type="Pfam" id="PF04398">
    <property type="entry name" value="DUF538"/>
    <property type="match status" value="1"/>
</dbReference>
<name>A0A5N5MM04_9ROSI</name>
<dbReference type="SUPFAM" id="SSF141562">
    <property type="entry name" value="At5g01610-like"/>
    <property type="match status" value="1"/>
</dbReference>
<accession>A0A5N5MM04</accession>